<accession>A0A4Q7L707</accession>
<dbReference type="InterPro" id="IPR000551">
    <property type="entry name" value="MerR-type_HTH_dom"/>
</dbReference>
<dbReference type="PROSITE" id="PS50937">
    <property type="entry name" value="HTH_MERR_2"/>
    <property type="match status" value="1"/>
</dbReference>
<evidence type="ECO:0000256" key="2">
    <source>
        <dbReference type="ARBA" id="ARBA00023015"/>
    </source>
</evidence>
<dbReference type="PANTHER" id="PTHR30204">
    <property type="entry name" value="REDOX-CYCLING DRUG-SENSING TRANSCRIPTIONAL ACTIVATOR SOXR"/>
    <property type="match status" value="1"/>
</dbReference>
<evidence type="ECO:0000256" key="1">
    <source>
        <dbReference type="ARBA" id="ARBA00022491"/>
    </source>
</evidence>
<sequence length="122" mass="13673">MRIGELSERTGATPRMLRYYEEHGLLTPKRTEGRFREYDDSDVDVVARIRCLLSSALPIEIVRKVILCTGEGAELPGEGECRPLIDVLNDELAKLNARIDQLATSRRSLESLVADLSCVLKD</sequence>
<organism evidence="7 8">
    <name type="scientific">Herbihabitans rhizosphaerae</name>
    <dbReference type="NCBI Taxonomy" id="1872711"/>
    <lineage>
        <taxon>Bacteria</taxon>
        <taxon>Bacillati</taxon>
        <taxon>Actinomycetota</taxon>
        <taxon>Actinomycetes</taxon>
        <taxon>Pseudonocardiales</taxon>
        <taxon>Pseudonocardiaceae</taxon>
        <taxon>Herbihabitans</taxon>
    </lineage>
</organism>
<dbReference type="PANTHER" id="PTHR30204:SF69">
    <property type="entry name" value="MERR-FAMILY TRANSCRIPTIONAL REGULATOR"/>
    <property type="match status" value="1"/>
</dbReference>
<evidence type="ECO:0000256" key="3">
    <source>
        <dbReference type="ARBA" id="ARBA00023125"/>
    </source>
</evidence>
<evidence type="ECO:0000313" key="7">
    <source>
        <dbReference type="EMBL" id="RZS45114.1"/>
    </source>
</evidence>
<comment type="caution">
    <text evidence="7">The sequence shown here is derived from an EMBL/GenBank/DDBJ whole genome shotgun (WGS) entry which is preliminary data.</text>
</comment>
<keyword evidence="8" id="KW-1185">Reference proteome</keyword>
<evidence type="ECO:0000259" key="6">
    <source>
        <dbReference type="PROSITE" id="PS50937"/>
    </source>
</evidence>
<keyword evidence="4" id="KW-0804">Transcription</keyword>
<protein>
    <submittedName>
        <fullName evidence="7">MerR family transcriptional regulator</fullName>
    </submittedName>
</protein>
<dbReference type="EMBL" id="SGWQ01000001">
    <property type="protein sequence ID" value="RZS45114.1"/>
    <property type="molecule type" value="Genomic_DNA"/>
</dbReference>
<keyword evidence="5" id="KW-0175">Coiled coil</keyword>
<dbReference type="SMART" id="SM00422">
    <property type="entry name" value="HTH_MERR"/>
    <property type="match status" value="1"/>
</dbReference>
<dbReference type="AlphaFoldDB" id="A0A4Q7L707"/>
<evidence type="ECO:0000313" key="8">
    <source>
        <dbReference type="Proteomes" id="UP000294257"/>
    </source>
</evidence>
<name>A0A4Q7L707_9PSEU</name>
<reference evidence="7 8" key="1">
    <citation type="submission" date="2019-02" db="EMBL/GenBank/DDBJ databases">
        <title>Genomic Encyclopedia of Type Strains, Phase IV (KMG-IV): sequencing the most valuable type-strain genomes for metagenomic binning, comparative biology and taxonomic classification.</title>
        <authorList>
            <person name="Goeker M."/>
        </authorList>
    </citation>
    <scope>NUCLEOTIDE SEQUENCE [LARGE SCALE GENOMIC DNA]</scope>
    <source>
        <strain evidence="7 8">DSM 101727</strain>
    </source>
</reference>
<keyword evidence="1" id="KW-0678">Repressor</keyword>
<dbReference type="GO" id="GO:0003700">
    <property type="term" value="F:DNA-binding transcription factor activity"/>
    <property type="evidence" value="ECO:0007669"/>
    <property type="project" value="InterPro"/>
</dbReference>
<keyword evidence="2" id="KW-0805">Transcription regulation</keyword>
<evidence type="ECO:0000256" key="5">
    <source>
        <dbReference type="SAM" id="Coils"/>
    </source>
</evidence>
<dbReference type="Gene3D" id="1.10.1660.10">
    <property type="match status" value="1"/>
</dbReference>
<dbReference type="SUPFAM" id="SSF46955">
    <property type="entry name" value="Putative DNA-binding domain"/>
    <property type="match status" value="1"/>
</dbReference>
<feature type="coiled-coil region" evidence="5">
    <location>
        <begin position="85"/>
        <end position="112"/>
    </location>
</feature>
<dbReference type="RefSeq" id="WP_130342697.1">
    <property type="nucleotide sequence ID" value="NZ_SGWQ01000001.1"/>
</dbReference>
<dbReference type="Proteomes" id="UP000294257">
    <property type="component" value="Unassembled WGS sequence"/>
</dbReference>
<gene>
    <name evidence="7" type="ORF">EV193_1011001</name>
</gene>
<dbReference type="Pfam" id="PF13411">
    <property type="entry name" value="MerR_1"/>
    <property type="match status" value="1"/>
</dbReference>
<dbReference type="OrthoDB" id="9809391at2"/>
<dbReference type="InterPro" id="IPR047057">
    <property type="entry name" value="MerR_fam"/>
</dbReference>
<feature type="domain" description="HTH merR-type" evidence="6">
    <location>
        <begin position="1"/>
        <end position="68"/>
    </location>
</feature>
<dbReference type="GO" id="GO:0003677">
    <property type="term" value="F:DNA binding"/>
    <property type="evidence" value="ECO:0007669"/>
    <property type="project" value="UniProtKB-KW"/>
</dbReference>
<proteinExistence type="predicted"/>
<dbReference type="InterPro" id="IPR009061">
    <property type="entry name" value="DNA-bd_dom_put_sf"/>
</dbReference>
<keyword evidence="3" id="KW-0238">DNA-binding</keyword>
<evidence type="ECO:0000256" key="4">
    <source>
        <dbReference type="ARBA" id="ARBA00023163"/>
    </source>
</evidence>